<dbReference type="InterPro" id="IPR013783">
    <property type="entry name" value="Ig-like_fold"/>
</dbReference>
<dbReference type="CDD" id="cd00096">
    <property type="entry name" value="Ig"/>
    <property type="match status" value="1"/>
</dbReference>
<evidence type="ECO:0000313" key="1">
    <source>
        <dbReference type="EMBL" id="CAF3005273.1"/>
    </source>
</evidence>
<name>A0A7R8D2G4_LEPSM</name>
<proteinExistence type="predicted"/>
<gene>
    <name evidence="1" type="ORF">LSAA_13450</name>
</gene>
<dbReference type="PANTHER" id="PTHR23278:SF19">
    <property type="entry name" value="OBSCURIN"/>
    <property type="match status" value="1"/>
</dbReference>
<dbReference type="PANTHER" id="PTHR23278">
    <property type="entry name" value="SIDESTEP PROTEIN"/>
    <property type="match status" value="1"/>
</dbReference>
<dbReference type="EMBL" id="HG994586">
    <property type="protein sequence ID" value="CAF3005273.1"/>
    <property type="molecule type" value="Genomic_DNA"/>
</dbReference>
<sequence>MSNLSLVLQNIRRSTFGYYSCMALNSEGTTMSNELRLDVKSFNRGVTRFNSCKDAEARRSKAKRPQFTTSACRFINNEGGGLCIGEHNFLDPMAFMGCKMRGWDWKYANRGNCAHALDDMCEFIVEGLDFDPTPFVYTPVCVQKDTTVFGVAMLDTLELTCDVKAHPTDLAFHWRFNSSLALTGDLRSFVSNGTRSILSYTPSGPEDYGTILCFANNAVGRQREACVYHVIPAGPPDRVTNCTQVNRSIDNIYVHCTPGFDGGLEQLFTMELYIYGSHTLVRNLTLTSPKFSVLHLPSATIFEAVIFASNAKGPSIFNRIKVSTLKGPSEKRLATISSGSVK</sequence>
<dbReference type="SUPFAM" id="SSF48726">
    <property type="entry name" value="Immunoglobulin"/>
    <property type="match status" value="2"/>
</dbReference>
<protein>
    <submittedName>
        <fullName evidence="1">(salmon louse) hypothetical protein</fullName>
    </submittedName>
</protein>
<organism evidence="1 2">
    <name type="scientific">Lepeophtheirus salmonis</name>
    <name type="common">Salmon louse</name>
    <name type="synonym">Caligus salmonis</name>
    <dbReference type="NCBI Taxonomy" id="72036"/>
    <lineage>
        <taxon>Eukaryota</taxon>
        <taxon>Metazoa</taxon>
        <taxon>Ecdysozoa</taxon>
        <taxon>Arthropoda</taxon>
        <taxon>Crustacea</taxon>
        <taxon>Multicrustacea</taxon>
        <taxon>Hexanauplia</taxon>
        <taxon>Copepoda</taxon>
        <taxon>Siphonostomatoida</taxon>
        <taxon>Caligidae</taxon>
        <taxon>Lepeophtheirus</taxon>
    </lineage>
</organism>
<dbReference type="Gene3D" id="2.60.40.10">
    <property type="entry name" value="Immunoglobulins"/>
    <property type="match status" value="1"/>
</dbReference>
<accession>A0A7R8D2G4</accession>
<keyword evidence="2" id="KW-1185">Reference proteome</keyword>
<reference evidence="1" key="1">
    <citation type="submission" date="2021-02" db="EMBL/GenBank/DDBJ databases">
        <authorList>
            <person name="Bekaert M."/>
        </authorList>
    </citation>
    <scope>NUCLEOTIDE SEQUENCE</scope>
    <source>
        <strain evidence="1">IoA-00</strain>
    </source>
</reference>
<dbReference type="SUPFAM" id="SSF49265">
    <property type="entry name" value="Fibronectin type III"/>
    <property type="match status" value="1"/>
</dbReference>
<dbReference type="InterPro" id="IPR007110">
    <property type="entry name" value="Ig-like_dom"/>
</dbReference>
<dbReference type="InterPro" id="IPR036116">
    <property type="entry name" value="FN3_sf"/>
</dbReference>
<dbReference type="OrthoDB" id="6379592at2759"/>
<dbReference type="Proteomes" id="UP000675881">
    <property type="component" value="Chromosome 7"/>
</dbReference>
<dbReference type="AlphaFoldDB" id="A0A7R8D2G4"/>
<dbReference type="InterPro" id="IPR036179">
    <property type="entry name" value="Ig-like_dom_sf"/>
</dbReference>
<dbReference type="PROSITE" id="PS50835">
    <property type="entry name" value="IG_LIKE"/>
    <property type="match status" value="1"/>
</dbReference>
<evidence type="ECO:0000313" key="2">
    <source>
        <dbReference type="Proteomes" id="UP000675881"/>
    </source>
</evidence>